<reference evidence="1" key="2">
    <citation type="journal article" date="2015" name="Data Brief">
        <title>Shoot transcriptome of the giant reed, Arundo donax.</title>
        <authorList>
            <person name="Barrero R.A."/>
            <person name="Guerrero F.D."/>
            <person name="Moolhuijzen P."/>
            <person name="Goolsby J.A."/>
            <person name="Tidwell J."/>
            <person name="Bellgard S.E."/>
            <person name="Bellgard M.I."/>
        </authorList>
    </citation>
    <scope>NUCLEOTIDE SEQUENCE</scope>
    <source>
        <tissue evidence="1">Shoot tissue taken approximately 20 cm above the soil surface</tissue>
    </source>
</reference>
<accession>A0A0A9ADG0</accession>
<sequence>MRRIRAVLVPKLAFSGCNFSPFQVPRAALQSFLSQVSVLRSNTRCILLLWI</sequence>
<protein>
    <submittedName>
        <fullName evidence="1">Uncharacterized protein</fullName>
    </submittedName>
</protein>
<dbReference type="AlphaFoldDB" id="A0A0A9ADG0"/>
<dbReference type="EMBL" id="GBRH01248759">
    <property type="protein sequence ID" value="JAD49136.1"/>
    <property type="molecule type" value="Transcribed_RNA"/>
</dbReference>
<proteinExistence type="predicted"/>
<organism evidence="1">
    <name type="scientific">Arundo donax</name>
    <name type="common">Giant reed</name>
    <name type="synonym">Donax arundinaceus</name>
    <dbReference type="NCBI Taxonomy" id="35708"/>
    <lineage>
        <taxon>Eukaryota</taxon>
        <taxon>Viridiplantae</taxon>
        <taxon>Streptophyta</taxon>
        <taxon>Embryophyta</taxon>
        <taxon>Tracheophyta</taxon>
        <taxon>Spermatophyta</taxon>
        <taxon>Magnoliopsida</taxon>
        <taxon>Liliopsida</taxon>
        <taxon>Poales</taxon>
        <taxon>Poaceae</taxon>
        <taxon>PACMAD clade</taxon>
        <taxon>Arundinoideae</taxon>
        <taxon>Arundineae</taxon>
        <taxon>Arundo</taxon>
    </lineage>
</organism>
<reference evidence="1" key="1">
    <citation type="submission" date="2014-09" db="EMBL/GenBank/DDBJ databases">
        <authorList>
            <person name="Magalhaes I.L.F."/>
            <person name="Oliveira U."/>
            <person name="Santos F.R."/>
            <person name="Vidigal T.H.D.A."/>
            <person name="Brescovit A.D."/>
            <person name="Santos A.J."/>
        </authorList>
    </citation>
    <scope>NUCLEOTIDE SEQUENCE</scope>
    <source>
        <tissue evidence="1">Shoot tissue taken approximately 20 cm above the soil surface</tissue>
    </source>
</reference>
<name>A0A0A9ADG0_ARUDO</name>
<evidence type="ECO:0000313" key="1">
    <source>
        <dbReference type="EMBL" id="JAD49136.1"/>
    </source>
</evidence>